<accession>A0A8H3EQ15</accession>
<feature type="compositionally biased region" description="Polar residues" evidence="1">
    <location>
        <begin position="306"/>
        <end position="327"/>
    </location>
</feature>
<dbReference type="EMBL" id="CAJPDS010000006">
    <property type="protein sequence ID" value="CAF9908117.1"/>
    <property type="molecule type" value="Genomic_DNA"/>
</dbReference>
<feature type="compositionally biased region" description="Basic and acidic residues" evidence="1">
    <location>
        <begin position="355"/>
        <end position="381"/>
    </location>
</feature>
<feature type="compositionally biased region" description="Polar residues" evidence="1">
    <location>
        <begin position="271"/>
        <end position="284"/>
    </location>
</feature>
<feature type="compositionally biased region" description="Basic and acidic residues" evidence="1">
    <location>
        <begin position="228"/>
        <end position="242"/>
    </location>
</feature>
<feature type="region of interest" description="Disordered" evidence="1">
    <location>
        <begin position="341"/>
        <end position="454"/>
    </location>
</feature>
<dbReference type="OrthoDB" id="6365728at2759"/>
<feature type="compositionally biased region" description="Polar residues" evidence="1">
    <location>
        <begin position="418"/>
        <end position="434"/>
    </location>
</feature>
<dbReference type="Proteomes" id="UP000664521">
    <property type="component" value="Unassembled WGS sequence"/>
</dbReference>
<keyword evidence="3" id="KW-1185">Reference proteome</keyword>
<protein>
    <submittedName>
        <fullName evidence="2">Uncharacterized protein</fullName>
    </submittedName>
</protein>
<reference evidence="2" key="1">
    <citation type="submission" date="2021-03" db="EMBL/GenBank/DDBJ databases">
        <authorList>
            <person name="Tagirdzhanova G."/>
        </authorList>
    </citation>
    <scope>NUCLEOTIDE SEQUENCE</scope>
</reference>
<name>A0A8H3EQ15_9LECA</name>
<feature type="compositionally biased region" description="Low complexity" evidence="1">
    <location>
        <begin position="403"/>
        <end position="416"/>
    </location>
</feature>
<organism evidence="2 3">
    <name type="scientific">Heterodermia speciosa</name>
    <dbReference type="NCBI Taxonomy" id="116794"/>
    <lineage>
        <taxon>Eukaryota</taxon>
        <taxon>Fungi</taxon>
        <taxon>Dikarya</taxon>
        <taxon>Ascomycota</taxon>
        <taxon>Pezizomycotina</taxon>
        <taxon>Lecanoromycetes</taxon>
        <taxon>OSLEUM clade</taxon>
        <taxon>Lecanoromycetidae</taxon>
        <taxon>Caliciales</taxon>
        <taxon>Physciaceae</taxon>
        <taxon>Heterodermia</taxon>
    </lineage>
</organism>
<dbReference type="AlphaFoldDB" id="A0A8H3EQ15"/>
<feature type="region of interest" description="Disordered" evidence="1">
    <location>
        <begin position="189"/>
        <end position="208"/>
    </location>
</feature>
<proteinExistence type="predicted"/>
<evidence type="ECO:0000313" key="2">
    <source>
        <dbReference type="EMBL" id="CAF9908117.1"/>
    </source>
</evidence>
<evidence type="ECO:0000256" key="1">
    <source>
        <dbReference type="SAM" id="MobiDB-lite"/>
    </source>
</evidence>
<feature type="region of interest" description="Disordered" evidence="1">
    <location>
        <begin position="228"/>
        <end position="249"/>
    </location>
</feature>
<comment type="caution">
    <text evidence="2">The sequence shown here is derived from an EMBL/GenBank/DDBJ whole genome shotgun (WGS) entry which is preliminary data.</text>
</comment>
<gene>
    <name evidence="2" type="ORF">HETSPECPRED_007989</name>
</gene>
<sequence>MCCVRLYDAFRNLEKQISDLAEEHFQEVPGPVPDAIKRSIPPNIPSLFANTEAARNLRAAYVEHHISSIITRRIFDPFLFVLGSRVMSVDYLFKDWAETMKRKSTKREALWRQRTLHAAYTASSAKQSINKIATRIVDEIVEAIKHFAHHTRWQHMTVAVRRVVKTAAETWRYARLELGLITASMSGEDIARSPGSGPGVSPNKDEGARAQDAKILLARFPLIKREPVPEDLKTESDTEDKGYTYSRGQVLYTDDPDVLACQRGLPRYPSVSRQSQDTKTASITRSRDQKEEPGEGQNEMAEDSQPKSPAQSLDTPSSENGVAHSTTSLVHKNRALYSSVEPFQDDRVAPSQAEFLHDDGATPRPVEHDVEEWHDAERDSKTATPEPNPPDDPNSPNEERPVSIRSRASSRQSIRSGITASTQRSRASVNQGANTPDWAYGGEIPTSKAGVPER</sequence>
<evidence type="ECO:0000313" key="3">
    <source>
        <dbReference type="Proteomes" id="UP000664521"/>
    </source>
</evidence>
<feature type="region of interest" description="Disordered" evidence="1">
    <location>
        <begin position="261"/>
        <end position="327"/>
    </location>
</feature>